<accession>A0A8X6LW26</accession>
<dbReference type="EMBL" id="BMAO01038337">
    <property type="protein sequence ID" value="GFR24130.1"/>
    <property type="molecule type" value="Genomic_DNA"/>
</dbReference>
<name>A0A8X6LW26_TRICU</name>
<dbReference type="OrthoDB" id="10379145at2759"/>
<protein>
    <submittedName>
        <fullName evidence="2">Uncharacterized protein</fullName>
    </submittedName>
</protein>
<dbReference type="Proteomes" id="UP000887116">
    <property type="component" value="Unassembled WGS sequence"/>
</dbReference>
<evidence type="ECO:0000313" key="2">
    <source>
        <dbReference type="EMBL" id="GFR24130.1"/>
    </source>
</evidence>
<evidence type="ECO:0000256" key="1">
    <source>
        <dbReference type="SAM" id="Phobius"/>
    </source>
</evidence>
<keyword evidence="1" id="KW-0812">Transmembrane</keyword>
<evidence type="ECO:0000313" key="3">
    <source>
        <dbReference type="Proteomes" id="UP000887116"/>
    </source>
</evidence>
<keyword evidence="1" id="KW-0472">Membrane</keyword>
<proteinExistence type="predicted"/>
<keyword evidence="3" id="KW-1185">Reference proteome</keyword>
<reference evidence="2" key="1">
    <citation type="submission" date="2020-07" db="EMBL/GenBank/DDBJ databases">
        <title>Multicomponent nature underlies the extraordinary mechanical properties of spider dragline silk.</title>
        <authorList>
            <person name="Kono N."/>
            <person name="Nakamura H."/>
            <person name="Mori M."/>
            <person name="Yoshida Y."/>
            <person name="Ohtoshi R."/>
            <person name="Malay A.D."/>
            <person name="Moran D.A.P."/>
            <person name="Tomita M."/>
            <person name="Numata K."/>
            <person name="Arakawa K."/>
        </authorList>
    </citation>
    <scope>NUCLEOTIDE SEQUENCE</scope>
</reference>
<feature type="transmembrane region" description="Helical" evidence="1">
    <location>
        <begin position="53"/>
        <end position="79"/>
    </location>
</feature>
<sequence>MGSRLRRLSTEIRDAEIQGIFPPETELSEPDDADWLSYGHISSRLRKLVPDKVPYPLLIGLADVMIVSALIALAAVSLWRTSTGYITYIEVRLPLEVKSFFLHMLCISI</sequence>
<comment type="caution">
    <text evidence="2">The sequence shown here is derived from an EMBL/GenBank/DDBJ whole genome shotgun (WGS) entry which is preliminary data.</text>
</comment>
<keyword evidence="1" id="KW-1133">Transmembrane helix</keyword>
<dbReference type="AlphaFoldDB" id="A0A8X6LW26"/>
<organism evidence="2 3">
    <name type="scientific">Trichonephila clavata</name>
    <name type="common">Joro spider</name>
    <name type="synonym">Nephila clavata</name>
    <dbReference type="NCBI Taxonomy" id="2740835"/>
    <lineage>
        <taxon>Eukaryota</taxon>
        <taxon>Metazoa</taxon>
        <taxon>Ecdysozoa</taxon>
        <taxon>Arthropoda</taxon>
        <taxon>Chelicerata</taxon>
        <taxon>Arachnida</taxon>
        <taxon>Araneae</taxon>
        <taxon>Araneomorphae</taxon>
        <taxon>Entelegynae</taxon>
        <taxon>Araneoidea</taxon>
        <taxon>Nephilidae</taxon>
        <taxon>Trichonephila</taxon>
    </lineage>
</organism>
<gene>
    <name evidence="2" type="primary">AVEN_177600_1</name>
    <name evidence="2" type="ORF">TNCT_482631</name>
</gene>